<dbReference type="InterPro" id="IPR010775">
    <property type="entry name" value="DUF1365"/>
</dbReference>
<evidence type="ECO:0000313" key="1">
    <source>
        <dbReference type="EMBL" id="MFG6429904.1"/>
    </source>
</evidence>
<proteinExistence type="predicted"/>
<gene>
    <name evidence="1" type="ORF">ACG00Y_08290</name>
</gene>
<keyword evidence="2" id="KW-1185">Reference proteome</keyword>
<protein>
    <submittedName>
        <fullName evidence="1">DUF1365 domain-containing protein</fullName>
    </submittedName>
</protein>
<accession>A0ABW7EZU6</accession>
<dbReference type="Proteomes" id="UP001606210">
    <property type="component" value="Unassembled WGS sequence"/>
</dbReference>
<dbReference type="Pfam" id="PF07103">
    <property type="entry name" value="DUF1365"/>
    <property type="match status" value="1"/>
</dbReference>
<sequence>MTAWLGLGEVRHRRLRPRENAFAYPSYFLWLPMRALRHEPSAPLNRNGRGWLSFHDADHGDGGTDALAWLEALLVAEGIADANGEVWLQTYPRVLGHVFKPVSFWFCERADGSLAAVVVEVNNTFGERHCYLLRGPELAWGREQQAAKVFHVSPFCRVEGHYRFRFMRADGRIVARVDHDDAQGALLHTSVSGHLQPLTTRSARAAFFAMPALTLMVVARIHWQALKLIFKRVPFFSKPQPPERFVTR</sequence>
<dbReference type="RefSeq" id="WP_394477733.1">
    <property type="nucleotide sequence ID" value="NZ_JBIGHV010000003.1"/>
</dbReference>
<dbReference type="PANTHER" id="PTHR33973:SF4">
    <property type="entry name" value="OS07G0153300 PROTEIN"/>
    <property type="match status" value="1"/>
</dbReference>
<reference evidence="1 2" key="1">
    <citation type="submission" date="2024-08" db="EMBL/GenBank/DDBJ databases">
        <authorList>
            <person name="Lu H."/>
        </authorList>
    </citation>
    <scope>NUCLEOTIDE SEQUENCE [LARGE SCALE GENOMIC DNA]</scope>
    <source>
        <strain evidence="1 2">LYH14W</strain>
    </source>
</reference>
<dbReference type="EMBL" id="JBIGHV010000003">
    <property type="protein sequence ID" value="MFG6429904.1"/>
    <property type="molecule type" value="Genomic_DNA"/>
</dbReference>
<organism evidence="1 2">
    <name type="scientific">Pelomonas parva</name>
    <dbReference type="NCBI Taxonomy" id="3299032"/>
    <lineage>
        <taxon>Bacteria</taxon>
        <taxon>Pseudomonadati</taxon>
        <taxon>Pseudomonadota</taxon>
        <taxon>Betaproteobacteria</taxon>
        <taxon>Burkholderiales</taxon>
        <taxon>Sphaerotilaceae</taxon>
        <taxon>Roseateles</taxon>
    </lineage>
</organism>
<comment type="caution">
    <text evidence="1">The sequence shown here is derived from an EMBL/GenBank/DDBJ whole genome shotgun (WGS) entry which is preliminary data.</text>
</comment>
<dbReference type="PANTHER" id="PTHR33973">
    <property type="entry name" value="OS07G0153300 PROTEIN"/>
    <property type="match status" value="1"/>
</dbReference>
<evidence type="ECO:0000313" key="2">
    <source>
        <dbReference type="Proteomes" id="UP001606210"/>
    </source>
</evidence>
<name>A0ABW7EZU6_9BURK</name>